<proteinExistence type="predicted"/>
<feature type="non-terminal residue" evidence="1">
    <location>
        <position position="41"/>
    </location>
</feature>
<sequence>MPNLHNHINIHETINSGQIFLWENYGNEWFVIDGHDVIMAK</sequence>
<name>A0A382VHT9_9ZZZZ</name>
<accession>A0A382VHT9</accession>
<dbReference type="EMBL" id="UINC01152105">
    <property type="protein sequence ID" value="SVD46102.1"/>
    <property type="molecule type" value="Genomic_DNA"/>
</dbReference>
<reference evidence="1" key="1">
    <citation type="submission" date="2018-05" db="EMBL/GenBank/DDBJ databases">
        <authorList>
            <person name="Lanie J.A."/>
            <person name="Ng W.-L."/>
            <person name="Kazmierczak K.M."/>
            <person name="Andrzejewski T.M."/>
            <person name="Davidsen T.M."/>
            <person name="Wayne K.J."/>
            <person name="Tettelin H."/>
            <person name="Glass J.I."/>
            <person name="Rusch D."/>
            <person name="Podicherti R."/>
            <person name="Tsui H.-C.T."/>
            <person name="Winkler M.E."/>
        </authorList>
    </citation>
    <scope>NUCLEOTIDE SEQUENCE</scope>
</reference>
<dbReference type="AlphaFoldDB" id="A0A382VHT9"/>
<organism evidence="1">
    <name type="scientific">marine metagenome</name>
    <dbReference type="NCBI Taxonomy" id="408172"/>
    <lineage>
        <taxon>unclassified sequences</taxon>
        <taxon>metagenomes</taxon>
        <taxon>ecological metagenomes</taxon>
    </lineage>
</organism>
<protein>
    <submittedName>
        <fullName evidence="1">Uncharacterized protein</fullName>
    </submittedName>
</protein>
<evidence type="ECO:0000313" key="1">
    <source>
        <dbReference type="EMBL" id="SVD46102.1"/>
    </source>
</evidence>
<gene>
    <name evidence="1" type="ORF">METZ01_LOCUS398956</name>
</gene>